<evidence type="ECO:0000256" key="1">
    <source>
        <dbReference type="SAM" id="Phobius"/>
    </source>
</evidence>
<protein>
    <submittedName>
        <fullName evidence="2">Uncharacterized protein</fullName>
    </submittedName>
</protein>
<dbReference type="Proteomes" id="UP000217790">
    <property type="component" value="Unassembled WGS sequence"/>
</dbReference>
<evidence type="ECO:0000313" key="2">
    <source>
        <dbReference type="EMBL" id="PBK82103.1"/>
    </source>
</evidence>
<proteinExistence type="predicted"/>
<dbReference type="AlphaFoldDB" id="A0A2H3D1B6"/>
<dbReference type="InParanoid" id="A0A2H3D1B6"/>
<feature type="non-terminal residue" evidence="2">
    <location>
        <position position="1"/>
    </location>
</feature>
<organism evidence="2 3">
    <name type="scientific">Armillaria gallica</name>
    <name type="common">Bulbous honey fungus</name>
    <name type="synonym">Armillaria bulbosa</name>
    <dbReference type="NCBI Taxonomy" id="47427"/>
    <lineage>
        <taxon>Eukaryota</taxon>
        <taxon>Fungi</taxon>
        <taxon>Dikarya</taxon>
        <taxon>Basidiomycota</taxon>
        <taxon>Agaricomycotina</taxon>
        <taxon>Agaricomycetes</taxon>
        <taxon>Agaricomycetidae</taxon>
        <taxon>Agaricales</taxon>
        <taxon>Marasmiineae</taxon>
        <taxon>Physalacriaceae</taxon>
        <taxon>Armillaria</taxon>
    </lineage>
</organism>
<gene>
    <name evidence="2" type="ORF">ARMGADRAFT_896381</name>
</gene>
<feature type="non-terminal residue" evidence="2">
    <location>
        <position position="83"/>
    </location>
</feature>
<dbReference type="STRING" id="47427.A0A2H3D1B6"/>
<keyword evidence="1" id="KW-0812">Transmembrane</keyword>
<feature type="transmembrane region" description="Helical" evidence="1">
    <location>
        <begin position="55"/>
        <end position="76"/>
    </location>
</feature>
<keyword evidence="1" id="KW-0472">Membrane</keyword>
<sequence length="83" mass="9699">IYYISFPKDNLASKTVVYLLWLTETVQTVSNMIDTFDMFCTNFANVSGLDDVRLIWFNINILAGFAGCIAQLFYTWRMYKFSK</sequence>
<keyword evidence="1" id="KW-1133">Transmembrane helix</keyword>
<name>A0A2H3D1B6_ARMGA</name>
<keyword evidence="3" id="KW-1185">Reference proteome</keyword>
<dbReference type="EMBL" id="KZ293721">
    <property type="protein sequence ID" value="PBK82103.1"/>
    <property type="molecule type" value="Genomic_DNA"/>
</dbReference>
<evidence type="ECO:0000313" key="3">
    <source>
        <dbReference type="Proteomes" id="UP000217790"/>
    </source>
</evidence>
<reference evidence="3" key="1">
    <citation type="journal article" date="2017" name="Nat. Ecol. Evol.">
        <title>Genome expansion and lineage-specific genetic innovations in the forest pathogenic fungi Armillaria.</title>
        <authorList>
            <person name="Sipos G."/>
            <person name="Prasanna A.N."/>
            <person name="Walter M.C."/>
            <person name="O'Connor E."/>
            <person name="Balint B."/>
            <person name="Krizsan K."/>
            <person name="Kiss B."/>
            <person name="Hess J."/>
            <person name="Varga T."/>
            <person name="Slot J."/>
            <person name="Riley R."/>
            <person name="Boka B."/>
            <person name="Rigling D."/>
            <person name="Barry K."/>
            <person name="Lee J."/>
            <person name="Mihaltcheva S."/>
            <person name="LaButti K."/>
            <person name="Lipzen A."/>
            <person name="Waldron R."/>
            <person name="Moloney N.M."/>
            <person name="Sperisen C."/>
            <person name="Kredics L."/>
            <person name="Vagvoelgyi C."/>
            <person name="Patrignani A."/>
            <person name="Fitzpatrick D."/>
            <person name="Nagy I."/>
            <person name="Doyle S."/>
            <person name="Anderson J.B."/>
            <person name="Grigoriev I.V."/>
            <person name="Gueldener U."/>
            <person name="Muensterkoetter M."/>
            <person name="Nagy L.G."/>
        </authorList>
    </citation>
    <scope>NUCLEOTIDE SEQUENCE [LARGE SCALE GENOMIC DNA]</scope>
    <source>
        <strain evidence="3">Ar21-2</strain>
    </source>
</reference>
<accession>A0A2H3D1B6</accession>
<dbReference type="OrthoDB" id="3223377at2759"/>